<proteinExistence type="predicted"/>
<keyword evidence="2" id="KW-1185">Reference proteome</keyword>
<dbReference type="EMBL" id="MKKU01000715">
    <property type="protein sequence ID" value="RNF03570.1"/>
    <property type="molecule type" value="Genomic_DNA"/>
</dbReference>
<organism evidence="1 2">
    <name type="scientific">Trypanosoma conorhini</name>
    <dbReference type="NCBI Taxonomy" id="83891"/>
    <lineage>
        <taxon>Eukaryota</taxon>
        <taxon>Discoba</taxon>
        <taxon>Euglenozoa</taxon>
        <taxon>Kinetoplastea</taxon>
        <taxon>Metakinetoplastina</taxon>
        <taxon>Trypanosomatida</taxon>
        <taxon>Trypanosomatidae</taxon>
        <taxon>Trypanosoma</taxon>
    </lineage>
</organism>
<name>A0A422NDK1_9TRYP</name>
<dbReference type="Proteomes" id="UP000284403">
    <property type="component" value="Unassembled WGS sequence"/>
</dbReference>
<sequence>MAVVGLKVIGCCFCRIQEENFAFPSQAHDNCGLVAEFRLIDHPGKDLRPKCSTFSVVSLNSPTGPLRSHCGERNGERQLRPQLGGCESLIRPQTDVTHVRQLRGDIYVLRSYRLLSAHIACAEPGKISCEKKMPHCGDHAPRCQHRGGGPANGTLQKVLCLKHQ</sequence>
<dbReference type="AlphaFoldDB" id="A0A422NDK1"/>
<evidence type="ECO:0000313" key="2">
    <source>
        <dbReference type="Proteomes" id="UP000284403"/>
    </source>
</evidence>
<dbReference type="RefSeq" id="XP_029224874.1">
    <property type="nucleotide sequence ID" value="XM_029375008.1"/>
</dbReference>
<accession>A0A422NDK1</accession>
<gene>
    <name evidence="1" type="ORF">Tco025E_08153</name>
</gene>
<reference evidence="1 2" key="1">
    <citation type="journal article" date="2018" name="BMC Genomics">
        <title>Genomic comparison of Trypanosoma conorhini and Trypanosoma rangeli to Trypanosoma cruzi strains of high and low virulence.</title>
        <authorList>
            <person name="Bradwell K.R."/>
            <person name="Koparde V.N."/>
            <person name="Matveyev A.V."/>
            <person name="Serrano M.G."/>
            <person name="Alves J.M."/>
            <person name="Parikh H."/>
            <person name="Huang B."/>
            <person name="Lee V."/>
            <person name="Espinosa-Alvarez O."/>
            <person name="Ortiz P.A."/>
            <person name="Costa-Martins A.G."/>
            <person name="Teixeira M.M."/>
            <person name="Buck G.A."/>
        </authorList>
    </citation>
    <scope>NUCLEOTIDE SEQUENCE [LARGE SCALE GENOMIC DNA]</scope>
    <source>
        <strain evidence="1 2">025E</strain>
    </source>
</reference>
<evidence type="ECO:0000313" key="1">
    <source>
        <dbReference type="EMBL" id="RNF03570.1"/>
    </source>
</evidence>
<comment type="caution">
    <text evidence="1">The sequence shown here is derived from an EMBL/GenBank/DDBJ whole genome shotgun (WGS) entry which is preliminary data.</text>
</comment>
<dbReference type="GeneID" id="40321764"/>
<protein>
    <submittedName>
        <fullName evidence="1">Uncharacterized protein</fullName>
    </submittedName>
</protein>